<dbReference type="EMBL" id="CM039435">
    <property type="protein sequence ID" value="KAI4317420.1"/>
    <property type="molecule type" value="Genomic_DNA"/>
</dbReference>
<comment type="caution">
    <text evidence="1">The sequence shown here is derived from an EMBL/GenBank/DDBJ whole genome shotgun (WGS) entry which is preliminary data.</text>
</comment>
<evidence type="ECO:0000313" key="1">
    <source>
        <dbReference type="EMBL" id="KAI4317420.1"/>
    </source>
</evidence>
<gene>
    <name evidence="1" type="ORF">L6164_025289</name>
</gene>
<protein>
    <submittedName>
        <fullName evidence="1">Uncharacterized protein</fullName>
    </submittedName>
</protein>
<proteinExistence type="predicted"/>
<accession>A0ACB9M386</accession>
<keyword evidence="2" id="KW-1185">Reference proteome</keyword>
<name>A0ACB9M386_BAUVA</name>
<reference evidence="1 2" key="1">
    <citation type="journal article" date="2022" name="DNA Res.">
        <title>Chromosomal-level genome assembly of the orchid tree Bauhinia variegata (Leguminosae; Cercidoideae) supports the allotetraploid origin hypothesis of Bauhinia.</title>
        <authorList>
            <person name="Zhong Y."/>
            <person name="Chen Y."/>
            <person name="Zheng D."/>
            <person name="Pang J."/>
            <person name="Liu Y."/>
            <person name="Luo S."/>
            <person name="Meng S."/>
            <person name="Qian L."/>
            <person name="Wei D."/>
            <person name="Dai S."/>
            <person name="Zhou R."/>
        </authorList>
    </citation>
    <scope>NUCLEOTIDE SEQUENCE [LARGE SCALE GENOMIC DNA]</scope>
    <source>
        <strain evidence="1">BV-YZ2020</strain>
    </source>
</reference>
<dbReference type="Proteomes" id="UP000828941">
    <property type="component" value="Chromosome 10"/>
</dbReference>
<sequence length="364" mass="39842">MDSKHSTVNGVGKAYPQISDDDGCLLAMLLANGQVVPAVLNAAIELNLFGIIAKATPPCLSVTDIASQLPNQYPDLAPRLERMLRLLASFSVLTCSTRTIENGSTERVYGISPISKYLVPDSISSTMSLLYHRSFMEVYQNYKLAIVDADNDLFKKVNGATLYKYLPKDPTFNHIFNKGQADLCIVMMNKVLEIYKGFEGVSTLVDVGGGNGVNLKMIISMHPSIKGINFDQPQVIEHATPYTGIKHIGGDMFASVPKGDAIMLKAVLHNWEDEACVEILRNCYKALPENGKVIVVEKVIPETPEATDASKLASVIDNLMLIIVNGKERTVKELENLCKRSGFSKFQVGCFAISGVVGVLEFYK</sequence>
<organism evidence="1 2">
    <name type="scientific">Bauhinia variegata</name>
    <name type="common">Purple orchid tree</name>
    <name type="synonym">Phanera variegata</name>
    <dbReference type="NCBI Taxonomy" id="167791"/>
    <lineage>
        <taxon>Eukaryota</taxon>
        <taxon>Viridiplantae</taxon>
        <taxon>Streptophyta</taxon>
        <taxon>Embryophyta</taxon>
        <taxon>Tracheophyta</taxon>
        <taxon>Spermatophyta</taxon>
        <taxon>Magnoliopsida</taxon>
        <taxon>eudicotyledons</taxon>
        <taxon>Gunneridae</taxon>
        <taxon>Pentapetalae</taxon>
        <taxon>rosids</taxon>
        <taxon>fabids</taxon>
        <taxon>Fabales</taxon>
        <taxon>Fabaceae</taxon>
        <taxon>Cercidoideae</taxon>
        <taxon>Cercideae</taxon>
        <taxon>Bauhiniinae</taxon>
        <taxon>Bauhinia</taxon>
    </lineage>
</organism>
<evidence type="ECO:0000313" key="2">
    <source>
        <dbReference type="Proteomes" id="UP000828941"/>
    </source>
</evidence>